<organism evidence="2 3">
    <name type="scientific">Plakobranchus ocellatus</name>
    <dbReference type="NCBI Taxonomy" id="259542"/>
    <lineage>
        <taxon>Eukaryota</taxon>
        <taxon>Metazoa</taxon>
        <taxon>Spiralia</taxon>
        <taxon>Lophotrochozoa</taxon>
        <taxon>Mollusca</taxon>
        <taxon>Gastropoda</taxon>
        <taxon>Heterobranchia</taxon>
        <taxon>Euthyneura</taxon>
        <taxon>Panpulmonata</taxon>
        <taxon>Sacoglossa</taxon>
        <taxon>Placobranchoidea</taxon>
        <taxon>Plakobranchidae</taxon>
        <taxon>Plakobranchus</taxon>
    </lineage>
</organism>
<dbReference type="InterPro" id="IPR050951">
    <property type="entry name" value="Retrovirus_Pol_polyprotein"/>
</dbReference>
<dbReference type="GO" id="GO:0003676">
    <property type="term" value="F:nucleic acid binding"/>
    <property type="evidence" value="ECO:0007669"/>
    <property type="project" value="InterPro"/>
</dbReference>
<comment type="caution">
    <text evidence="2">The sequence shown here is derived from an EMBL/GenBank/DDBJ whole genome shotgun (WGS) entry which is preliminary data.</text>
</comment>
<name>A0AAV4DM62_9GAST</name>
<dbReference type="PANTHER" id="PTHR37984">
    <property type="entry name" value="PROTEIN CBG26694"/>
    <property type="match status" value="1"/>
</dbReference>
<reference evidence="2 3" key="1">
    <citation type="journal article" date="2021" name="Elife">
        <title>Chloroplast acquisition without the gene transfer in kleptoplastic sea slugs, Plakobranchus ocellatus.</title>
        <authorList>
            <person name="Maeda T."/>
            <person name="Takahashi S."/>
            <person name="Yoshida T."/>
            <person name="Shimamura S."/>
            <person name="Takaki Y."/>
            <person name="Nagai Y."/>
            <person name="Toyoda A."/>
            <person name="Suzuki Y."/>
            <person name="Arimoto A."/>
            <person name="Ishii H."/>
            <person name="Satoh N."/>
            <person name="Nishiyama T."/>
            <person name="Hasebe M."/>
            <person name="Maruyama T."/>
            <person name="Minagawa J."/>
            <person name="Obokata J."/>
            <person name="Shigenobu S."/>
        </authorList>
    </citation>
    <scope>NUCLEOTIDE SEQUENCE [LARGE SCALE GENOMIC DNA]</scope>
</reference>
<protein>
    <submittedName>
        <fullName evidence="2">Retrotransposon-like protein 1</fullName>
    </submittedName>
</protein>
<evidence type="ECO:0000256" key="1">
    <source>
        <dbReference type="SAM" id="MobiDB-lite"/>
    </source>
</evidence>
<evidence type="ECO:0000313" key="2">
    <source>
        <dbReference type="EMBL" id="GFO45392.1"/>
    </source>
</evidence>
<dbReference type="InterPro" id="IPR036397">
    <property type="entry name" value="RNaseH_sf"/>
</dbReference>
<evidence type="ECO:0000313" key="3">
    <source>
        <dbReference type="Proteomes" id="UP000735302"/>
    </source>
</evidence>
<sequence length="100" mass="11071">MSARASGSPESAPLQNRPRPAKPWSRLHIDFEGPYLGNCWLELCVINKTTAGETISLLHQNVFNVGNRDSFVPDKGAAFTSSEFHQFMENNEIGDIHCAP</sequence>
<dbReference type="AlphaFoldDB" id="A0AAV4DM62"/>
<feature type="region of interest" description="Disordered" evidence="1">
    <location>
        <begin position="1"/>
        <end position="22"/>
    </location>
</feature>
<proteinExistence type="predicted"/>
<dbReference type="InterPro" id="IPR012337">
    <property type="entry name" value="RNaseH-like_sf"/>
</dbReference>
<gene>
    <name evidence="2" type="ORF">PoB_007189700</name>
</gene>
<accession>A0AAV4DM62</accession>
<dbReference type="SUPFAM" id="SSF53098">
    <property type="entry name" value="Ribonuclease H-like"/>
    <property type="match status" value="1"/>
</dbReference>
<dbReference type="EMBL" id="BLXT01008059">
    <property type="protein sequence ID" value="GFO45392.1"/>
    <property type="molecule type" value="Genomic_DNA"/>
</dbReference>
<dbReference type="Gene3D" id="3.30.420.10">
    <property type="entry name" value="Ribonuclease H-like superfamily/Ribonuclease H"/>
    <property type="match status" value="1"/>
</dbReference>
<dbReference type="Proteomes" id="UP000735302">
    <property type="component" value="Unassembled WGS sequence"/>
</dbReference>
<keyword evidence="3" id="KW-1185">Reference proteome</keyword>
<dbReference type="PANTHER" id="PTHR37984:SF5">
    <property type="entry name" value="PROTEIN NYNRIN-LIKE"/>
    <property type="match status" value="1"/>
</dbReference>